<evidence type="ECO:0000256" key="6">
    <source>
        <dbReference type="ARBA" id="ARBA00047806"/>
    </source>
</evidence>
<dbReference type="SUPFAM" id="SSF55068">
    <property type="entry name" value="Peptide methionine sulfoxide reductase"/>
    <property type="match status" value="1"/>
</dbReference>
<dbReference type="EC" id="1.8.4.11" evidence="2"/>
<dbReference type="GO" id="GO:0005737">
    <property type="term" value="C:cytoplasm"/>
    <property type="evidence" value="ECO:0007669"/>
    <property type="project" value="TreeGrafter"/>
</dbReference>
<evidence type="ECO:0000256" key="7">
    <source>
        <dbReference type="ARBA" id="ARBA00048782"/>
    </source>
</evidence>
<dbReference type="InterPro" id="IPR002569">
    <property type="entry name" value="Met_Sox_Rdtase_MsrA_dom"/>
</dbReference>
<comment type="similarity">
    <text evidence="1">Belongs to the MsrA Met sulfoxide reductase family.</text>
</comment>
<dbReference type="OrthoDB" id="77405at2759"/>
<dbReference type="NCBIfam" id="TIGR00401">
    <property type="entry name" value="msrA"/>
    <property type="match status" value="1"/>
</dbReference>
<protein>
    <recommendedName>
        <fullName evidence="9">Peptide methionine sulfoxide reductase A5</fullName>
        <ecNumber evidence="2">1.8.4.11</ecNumber>
    </recommendedName>
    <alternativeName>
        <fullName evidence="5">Peptide-methionine (S)-S-oxide reductase</fullName>
    </alternativeName>
    <alternativeName>
        <fullName evidence="4">Protein-methionine-S-oxide reductase</fullName>
    </alternativeName>
</protein>
<gene>
    <name evidence="11" type="ORF">GIB67_014373</name>
</gene>
<evidence type="ECO:0000313" key="12">
    <source>
        <dbReference type="Proteomes" id="UP000541444"/>
    </source>
</evidence>
<dbReference type="GO" id="GO:0008113">
    <property type="term" value="F:peptide-methionine (S)-S-oxide reductase activity"/>
    <property type="evidence" value="ECO:0007669"/>
    <property type="project" value="UniProtKB-EC"/>
</dbReference>
<dbReference type="FunFam" id="3.30.1060.10:FF:000004">
    <property type="entry name" value="Peptide methionine sulfoxide reductase A5"/>
    <property type="match status" value="1"/>
</dbReference>
<keyword evidence="3" id="KW-0560">Oxidoreductase</keyword>
<dbReference type="HAMAP" id="MF_01401">
    <property type="entry name" value="MsrA"/>
    <property type="match status" value="1"/>
</dbReference>
<evidence type="ECO:0000256" key="9">
    <source>
        <dbReference type="ARBA" id="ARBA00067558"/>
    </source>
</evidence>
<evidence type="ECO:0000256" key="2">
    <source>
        <dbReference type="ARBA" id="ARBA00012502"/>
    </source>
</evidence>
<evidence type="ECO:0000256" key="4">
    <source>
        <dbReference type="ARBA" id="ARBA00030273"/>
    </source>
</evidence>
<feature type="domain" description="Peptide methionine sulphoxide reductase MsrA" evidence="10">
    <location>
        <begin position="46"/>
        <end position="184"/>
    </location>
</feature>
<dbReference type="PANTHER" id="PTHR42799:SF3">
    <property type="entry name" value="PEPTIDE METHIONINE SULFOXIDE REDUCTASE A5"/>
    <property type="match status" value="1"/>
</dbReference>
<comment type="catalytic activity">
    <reaction evidence="7">
        <text>[thioredoxin]-disulfide + L-methionine + H2O = L-methionine (S)-S-oxide + [thioredoxin]-dithiol</text>
        <dbReference type="Rhea" id="RHEA:19993"/>
        <dbReference type="Rhea" id="RHEA-COMP:10698"/>
        <dbReference type="Rhea" id="RHEA-COMP:10700"/>
        <dbReference type="ChEBI" id="CHEBI:15377"/>
        <dbReference type="ChEBI" id="CHEBI:29950"/>
        <dbReference type="ChEBI" id="CHEBI:50058"/>
        <dbReference type="ChEBI" id="CHEBI:57844"/>
        <dbReference type="ChEBI" id="CHEBI:58772"/>
        <dbReference type="EC" id="1.8.4.11"/>
    </reaction>
</comment>
<organism evidence="11 12">
    <name type="scientific">Kingdonia uniflora</name>
    <dbReference type="NCBI Taxonomy" id="39325"/>
    <lineage>
        <taxon>Eukaryota</taxon>
        <taxon>Viridiplantae</taxon>
        <taxon>Streptophyta</taxon>
        <taxon>Embryophyta</taxon>
        <taxon>Tracheophyta</taxon>
        <taxon>Spermatophyta</taxon>
        <taxon>Magnoliopsida</taxon>
        <taxon>Ranunculales</taxon>
        <taxon>Circaeasteraceae</taxon>
        <taxon>Kingdonia</taxon>
    </lineage>
</organism>
<sequence length="260" mass="29342">MKTKDLYLLLLLFLGFLLLITDTALCIRIPITTKDSTNTQQPLKIAVFALGSFWRSESVFGCLNGVVRTTAGYAGGAKLNPEFRSLADHAECVQIEYDPKLIRFRQLLDVFWSSHDSRQVFGQGPDVGNQYRSIIFTNGTEEVRLAATSKEREQTKSRTNIVTTQIQQLGTFYSAETEHQVELKTNCIVLRASPMKFELKRNPVLLQLIGNLPEEELERSSLAAKLNGYTAELCPPQTQKQFDAKIDEILKKGWPVLKEV</sequence>
<dbReference type="AlphaFoldDB" id="A0A7J7LD35"/>
<evidence type="ECO:0000256" key="3">
    <source>
        <dbReference type="ARBA" id="ARBA00023002"/>
    </source>
</evidence>
<comment type="function">
    <text evidence="8">Catalyzes the reduction of methionine sulfoxide (MetSO) to methionine in proteins. Plays a protective role against oxidative stress by restoring activity to proteins that have been inactivated by methionine oxidation. MSRA family specifically reduces the MetSO S-enantiomer.</text>
</comment>
<dbReference type="Gene3D" id="3.30.1060.10">
    <property type="entry name" value="Peptide methionine sulphoxide reductase MsrA"/>
    <property type="match status" value="1"/>
</dbReference>
<dbReference type="EMBL" id="JACGCM010002372">
    <property type="protein sequence ID" value="KAF6140450.1"/>
    <property type="molecule type" value="Genomic_DNA"/>
</dbReference>
<accession>A0A7J7LD35</accession>
<evidence type="ECO:0000313" key="11">
    <source>
        <dbReference type="EMBL" id="KAF6140450.1"/>
    </source>
</evidence>
<dbReference type="InterPro" id="IPR050162">
    <property type="entry name" value="MsrA_MetSO_reductase"/>
</dbReference>
<dbReference type="Pfam" id="PF01625">
    <property type="entry name" value="PMSR"/>
    <property type="match status" value="1"/>
</dbReference>
<keyword evidence="12" id="KW-1185">Reference proteome</keyword>
<name>A0A7J7LD35_9MAGN</name>
<evidence type="ECO:0000256" key="5">
    <source>
        <dbReference type="ARBA" id="ARBA00030643"/>
    </source>
</evidence>
<comment type="catalytic activity">
    <reaction evidence="6">
        <text>L-methionyl-[protein] + [thioredoxin]-disulfide + H2O = L-methionyl-(S)-S-oxide-[protein] + [thioredoxin]-dithiol</text>
        <dbReference type="Rhea" id="RHEA:14217"/>
        <dbReference type="Rhea" id="RHEA-COMP:10698"/>
        <dbReference type="Rhea" id="RHEA-COMP:10700"/>
        <dbReference type="Rhea" id="RHEA-COMP:12313"/>
        <dbReference type="Rhea" id="RHEA-COMP:12315"/>
        <dbReference type="ChEBI" id="CHEBI:15377"/>
        <dbReference type="ChEBI" id="CHEBI:16044"/>
        <dbReference type="ChEBI" id="CHEBI:29950"/>
        <dbReference type="ChEBI" id="CHEBI:44120"/>
        <dbReference type="ChEBI" id="CHEBI:50058"/>
        <dbReference type="EC" id="1.8.4.11"/>
    </reaction>
</comment>
<evidence type="ECO:0000259" key="10">
    <source>
        <dbReference type="Pfam" id="PF01625"/>
    </source>
</evidence>
<reference evidence="11 12" key="1">
    <citation type="journal article" date="2020" name="IScience">
        <title>Genome Sequencing of the Endangered Kingdonia uniflora (Circaeasteraceae, Ranunculales) Reveals Potential Mechanisms of Evolutionary Specialization.</title>
        <authorList>
            <person name="Sun Y."/>
            <person name="Deng T."/>
            <person name="Zhang A."/>
            <person name="Moore M.J."/>
            <person name="Landis J.B."/>
            <person name="Lin N."/>
            <person name="Zhang H."/>
            <person name="Zhang X."/>
            <person name="Huang J."/>
            <person name="Zhang X."/>
            <person name="Sun H."/>
            <person name="Wang H."/>
        </authorList>
    </citation>
    <scope>NUCLEOTIDE SEQUENCE [LARGE SCALE GENOMIC DNA]</scope>
    <source>
        <strain evidence="11">TB1705</strain>
        <tissue evidence="11">Leaf</tissue>
    </source>
</reference>
<evidence type="ECO:0000256" key="8">
    <source>
        <dbReference type="ARBA" id="ARBA00055441"/>
    </source>
</evidence>
<dbReference type="Proteomes" id="UP000541444">
    <property type="component" value="Unassembled WGS sequence"/>
</dbReference>
<proteinExistence type="inferred from homology"/>
<comment type="caution">
    <text evidence="11">The sequence shown here is derived from an EMBL/GenBank/DDBJ whole genome shotgun (WGS) entry which is preliminary data.</text>
</comment>
<dbReference type="PANTHER" id="PTHR42799">
    <property type="entry name" value="MITOCHONDRIAL PEPTIDE METHIONINE SULFOXIDE REDUCTASE"/>
    <property type="match status" value="1"/>
</dbReference>
<dbReference type="GO" id="GO:0034599">
    <property type="term" value="P:cellular response to oxidative stress"/>
    <property type="evidence" value="ECO:0007669"/>
    <property type="project" value="TreeGrafter"/>
</dbReference>
<dbReference type="InterPro" id="IPR036509">
    <property type="entry name" value="Met_Sox_Rdtase_MsrA_sf"/>
</dbReference>
<evidence type="ECO:0000256" key="1">
    <source>
        <dbReference type="ARBA" id="ARBA00005591"/>
    </source>
</evidence>